<dbReference type="PANTHER" id="PTHR34220">
    <property type="entry name" value="SENSOR HISTIDINE KINASE YPDA"/>
    <property type="match status" value="1"/>
</dbReference>
<accession>A0A4U6QF42</accession>
<keyword evidence="4" id="KW-1133">Transmembrane helix</keyword>
<proteinExistence type="predicted"/>
<dbReference type="Pfam" id="PF02518">
    <property type="entry name" value="HATPase_c"/>
    <property type="match status" value="1"/>
</dbReference>
<dbReference type="Gene3D" id="3.30.565.10">
    <property type="entry name" value="Histidine kinase-like ATPase, C-terminal domain"/>
    <property type="match status" value="1"/>
</dbReference>
<dbReference type="RefSeq" id="WP_137450348.1">
    <property type="nucleotide sequence ID" value="NZ_SZZH01000003.1"/>
</dbReference>
<feature type="domain" description="Histidine kinase/HSP90-like ATPase" evidence="5">
    <location>
        <begin position="281"/>
        <end position="400"/>
    </location>
</feature>
<keyword evidence="6" id="KW-0418">Kinase</keyword>
<evidence type="ECO:0000313" key="7">
    <source>
        <dbReference type="Proteomes" id="UP000306985"/>
    </source>
</evidence>
<evidence type="ECO:0000256" key="2">
    <source>
        <dbReference type="ARBA" id="ARBA00012438"/>
    </source>
</evidence>
<keyword evidence="4" id="KW-0472">Membrane</keyword>
<dbReference type="GO" id="GO:0000155">
    <property type="term" value="F:phosphorelay sensor kinase activity"/>
    <property type="evidence" value="ECO:0007669"/>
    <property type="project" value="InterPro"/>
</dbReference>
<dbReference type="AlphaFoldDB" id="A0A4U6QF42"/>
<dbReference type="EMBL" id="SZZH01000003">
    <property type="protein sequence ID" value="TKV58688.1"/>
    <property type="molecule type" value="Genomic_DNA"/>
</dbReference>
<evidence type="ECO:0000256" key="4">
    <source>
        <dbReference type="SAM" id="Phobius"/>
    </source>
</evidence>
<dbReference type="PANTHER" id="PTHR34220:SF7">
    <property type="entry name" value="SENSOR HISTIDINE KINASE YPDA"/>
    <property type="match status" value="1"/>
</dbReference>
<evidence type="ECO:0000313" key="6">
    <source>
        <dbReference type="EMBL" id="TKV58688.1"/>
    </source>
</evidence>
<dbReference type="SUPFAM" id="SSF55874">
    <property type="entry name" value="ATPase domain of HSP90 chaperone/DNA topoisomerase II/histidine kinase"/>
    <property type="match status" value="1"/>
</dbReference>
<dbReference type="InterPro" id="IPR004358">
    <property type="entry name" value="Sig_transdc_His_kin-like_C"/>
</dbReference>
<dbReference type="Proteomes" id="UP000306985">
    <property type="component" value="Unassembled WGS sequence"/>
</dbReference>
<evidence type="ECO:0000256" key="1">
    <source>
        <dbReference type="ARBA" id="ARBA00000085"/>
    </source>
</evidence>
<keyword evidence="7" id="KW-1185">Reference proteome</keyword>
<organism evidence="6 7">
    <name type="scientific">Nakamurella flava</name>
    <dbReference type="NCBI Taxonomy" id="2576308"/>
    <lineage>
        <taxon>Bacteria</taxon>
        <taxon>Bacillati</taxon>
        <taxon>Actinomycetota</taxon>
        <taxon>Actinomycetes</taxon>
        <taxon>Nakamurellales</taxon>
        <taxon>Nakamurellaceae</taxon>
        <taxon>Nakamurella</taxon>
    </lineage>
</organism>
<dbReference type="InterPro" id="IPR050640">
    <property type="entry name" value="Bact_2-comp_sensor_kinase"/>
</dbReference>
<comment type="caution">
    <text evidence="6">The sequence shown here is derived from an EMBL/GenBank/DDBJ whole genome shotgun (WGS) entry which is preliminary data.</text>
</comment>
<comment type="catalytic activity">
    <reaction evidence="1">
        <text>ATP + protein L-histidine = ADP + protein N-phospho-L-histidine.</text>
        <dbReference type="EC" id="2.7.13.3"/>
    </reaction>
</comment>
<reference evidence="6 7" key="1">
    <citation type="submission" date="2019-05" db="EMBL/GenBank/DDBJ databases">
        <title>Nakamurella sp. N5BH11, whole genome shotgun sequence.</title>
        <authorList>
            <person name="Tuo L."/>
        </authorList>
    </citation>
    <scope>NUCLEOTIDE SEQUENCE [LARGE SCALE GENOMIC DNA]</scope>
    <source>
        <strain evidence="6 7">N5BH11</strain>
    </source>
</reference>
<protein>
    <recommendedName>
        <fullName evidence="2">histidine kinase</fullName>
        <ecNumber evidence="2">2.7.13.3</ecNumber>
    </recommendedName>
</protein>
<dbReference type="PRINTS" id="PR00344">
    <property type="entry name" value="BCTRLSENSOR"/>
</dbReference>
<keyword evidence="6" id="KW-0808">Transferase</keyword>
<dbReference type="GO" id="GO:0016020">
    <property type="term" value="C:membrane"/>
    <property type="evidence" value="ECO:0007669"/>
    <property type="project" value="InterPro"/>
</dbReference>
<evidence type="ECO:0000259" key="5">
    <source>
        <dbReference type="SMART" id="SM00387"/>
    </source>
</evidence>
<keyword evidence="3" id="KW-0902">Two-component regulatory system</keyword>
<evidence type="ECO:0000256" key="3">
    <source>
        <dbReference type="ARBA" id="ARBA00023012"/>
    </source>
</evidence>
<dbReference type="SMART" id="SM00387">
    <property type="entry name" value="HATPase_c"/>
    <property type="match status" value="1"/>
</dbReference>
<dbReference type="InterPro" id="IPR036890">
    <property type="entry name" value="HATPase_C_sf"/>
</dbReference>
<name>A0A4U6QF42_9ACTN</name>
<sequence>MSAPLAGLVVVAVLLVIGAVVLLGGRWVRHRMVEPPGVRAAALALQTAGQAGPPLRAGLTARAAGEALPWLRTLLDTPGVALTDADGRVLGEHGPGGHHAADALPAAHEAVRVGRRQLVPVAECGRSDCPVSRAVVAPLIVGERAVGALVVLAGSAVGPFLIRATDETARFIGTQLELADLDESRADLARAEVRALRAQISPHFIYNALTTIASFVRSDPDRARELLLEFADFTRYSFRQAGEFTTLADEMANIDKYLTLERARFGDRLQVRWRVAPEVLGVVVPFLAVQPLVENAVRHGLAGRPSGGTVTVAAEDAGPDCVISVEDDGAGMDPATVGQVVDADELTESLGTAGDLGGNHVGLRNVHDRLRAAFGADYGLVVETAPGAGTKVIVRLPKFAPGVTADS</sequence>
<dbReference type="Pfam" id="PF06580">
    <property type="entry name" value="His_kinase"/>
    <property type="match status" value="1"/>
</dbReference>
<dbReference type="InterPro" id="IPR003594">
    <property type="entry name" value="HATPase_dom"/>
</dbReference>
<dbReference type="OrthoDB" id="2514702at2"/>
<dbReference type="EC" id="2.7.13.3" evidence="2"/>
<feature type="transmembrane region" description="Helical" evidence="4">
    <location>
        <begin position="6"/>
        <end position="25"/>
    </location>
</feature>
<dbReference type="InterPro" id="IPR010559">
    <property type="entry name" value="Sig_transdc_His_kin_internal"/>
</dbReference>
<gene>
    <name evidence="6" type="ORF">FDO65_14300</name>
</gene>
<keyword evidence="4" id="KW-0812">Transmembrane</keyword>